<keyword evidence="7 12" id="KW-0067">ATP-binding</keyword>
<evidence type="ECO:0000256" key="2">
    <source>
        <dbReference type="ARBA" id="ARBA00005045"/>
    </source>
</evidence>
<dbReference type="EMBL" id="LNYV01000036">
    <property type="protein sequence ID" value="KTD54946.1"/>
    <property type="molecule type" value="Genomic_DNA"/>
</dbReference>
<comment type="function">
    <text evidence="12">Catalyzes the attachment of serine to tRNA(Ser). Is also able to aminoacylate tRNA(Sec) with serine, to form the misacylated tRNA L-seryl-tRNA(Sec), which will be further converted into selenocysteinyl-tRNA(Sec).</text>
</comment>
<evidence type="ECO:0000256" key="5">
    <source>
        <dbReference type="ARBA" id="ARBA00022598"/>
    </source>
</evidence>
<comment type="catalytic activity">
    <reaction evidence="10 12">
        <text>tRNA(Sec) + L-serine + ATP = L-seryl-tRNA(Sec) + AMP + diphosphate + H(+)</text>
        <dbReference type="Rhea" id="RHEA:42580"/>
        <dbReference type="Rhea" id="RHEA-COMP:9742"/>
        <dbReference type="Rhea" id="RHEA-COMP:10128"/>
        <dbReference type="ChEBI" id="CHEBI:15378"/>
        <dbReference type="ChEBI" id="CHEBI:30616"/>
        <dbReference type="ChEBI" id="CHEBI:33019"/>
        <dbReference type="ChEBI" id="CHEBI:33384"/>
        <dbReference type="ChEBI" id="CHEBI:78442"/>
        <dbReference type="ChEBI" id="CHEBI:78533"/>
        <dbReference type="ChEBI" id="CHEBI:456215"/>
        <dbReference type="EC" id="6.1.1.11"/>
    </reaction>
</comment>
<evidence type="ECO:0000256" key="13">
    <source>
        <dbReference type="PIRSR" id="PIRSR001529-1"/>
    </source>
</evidence>
<dbReference type="STRING" id="28087.Lsai_2538"/>
<evidence type="ECO:0000256" key="7">
    <source>
        <dbReference type="ARBA" id="ARBA00022840"/>
    </source>
</evidence>
<feature type="compositionally biased region" description="Basic and acidic residues" evidence="15">
    <location>
        <begin position="51"/>
        <end position="65"/>
    </location>
</feature>
<proteinExistence type="inferred from homology"/>
<feature type="binding site" evidence="12">
    <location>
        <begin position="231"/>
        <end position="233"/>
    </location>
    <ligand>
        <name>L-serine</name>
        <dbReference type="ChEBI" id="CHEBI:33384"/>
    </ligand>
</feature>
<dbReference type="CDD" id="cd00770">
    <property type="entry name" value="SerRS_core"/>
    <property type="match status" value="1"/>
</dbReference>
<dbReference type="PATRIC" id="fig|28087.4.peg.2733"/>
<dbReference type="Proteomes" id="UP000054621">
    <property type="component" value="Unassembled WGS sequence"/>
</dbReference>
<dbReference type="GO" id="GO:0004828">
    <property type="term" value="F:serine-tRNA ligase activity"/>
    <property type="evidence" value="ECO:0007669"/>
    <property type="project" value="UniProtKB-UniRule"/>
</dbReference>
<comment type="catalytic activity">
    <reaction evidence="11 12">
        <text>tRNA(Ser) + L-serine + ATP = L-seryl-tRNA(Ser) + AMP + diphosphate + H(+)</text>
        <dbReference type="Rhea" id="RHEA:12292"/>
        <dbReference type="Rhea" id="RHEA-COMP:9669"/>
        <dbReference type="Rhea" id="RHEA-COMP:9703"/>
        <dbReference type="ChEBI" id="CHEBI:15378"/>
        <dbReference type="ChEBI" id="CHEBI:30616"/>
        <dbReference type="ChEBI" id="CHEBI:33019"/>
        <dbReference type="ChEBI" id="CHEBI:33384"/>
        <dbReference type="ChEBI" id="CHEBI:78442"/>
        <dbReference type="ChEBI" id="CHEBI:78533"/>
        <dbReference type="ChEBI" id="CHEBI:456215"/>
        <dbReference type="EC" id="6.1.1.11"/>
    </reaction>
</comment>
<evidence type="ECO:0000256" key="3">
    <source>
        <dbReference type="ARBA" id="ARBA00010728"/>
    </source>
</evidence>
<feature type="binding site" evidence="13">
    <location>
        <position position="383"/>
    </location>
    <ligand>
        <name>L-serine</name>
        <dbReference type="ChEBI" id="CHEBI:33384"/>
    </ligand>
</feature>
<evidence type="ECO:0000256" key="6">
    <source>
        <dbReference type="ARBA" id="ARBA00022741"/>
    </source>
</evidence>
<comment type="subunit">
    <text evidence="12">Homodimer. The tRNA molecule binds across the dimer.</text>
</comment>
<dbReference type="PIRSF" id="PIRSF001529">
    <property type="entry name" value="Ser-tRNA-synth_IIa"/>
    <property type="match status" value="1"/>
</dbReference>
<evidence type="ECO:0000256" key="1">
    <source>
        <dbReference type="ARBA" id="ARBA00004496"/>
    </source>
</evidence>
<accession>A0A0W0YDU4</accession>
<dbReference type="PROSITE" id="PS50862">
    <property type="entry name" value="AA_TRNA_LIGASE_II"/>
    <property type="match status" value="1"/>
</dbReference>
<comment type="similarity">
    <text evidence="3 12">Belongs to the class-II aminoacyl-tRNA synthetase family. Type-1 seryl-tRNA synthetase subfamily.</text>
</comment>
<feature type="domain" description="Aminoacyl-transfer RNA synthetases class-II family profile" evidence="16">
    <location>
        <begin position="171"/>
        <end position="410"/>
    </location>
</feature>
<sequence>MLDIQLLRDEPQFVASQLLKRGFQFDVSSFTTLEEKRKSLQVTTQSLQNERNTRSKAIGEAKSRGEDIEAMREDMNRLAKELEHKKGELDNVLQQIEAIALRLPNIPHESVPVGEDEHHNQEIRRWGTIPTFDFPVKSHDELGDGLGQMDFALAAKLTGSRFVVMKNQLARLHRGLIQFMLDLHTQHHGYQEIYVPYIVNADSLLGTGQLPKFEEDLFKLTGDHGYYLIPTAEIPVTNTVRDTLLAEENLPIRYACHSPCFRSEAGSYGKDTKGMIRQHQFEKVELVWITKPEESYAALEQLVQHAEMVLQRLELPYRVVTLCTGDMGPSAAKTYDIEVWLPSQDTYREISSCSNMEAFQARRMKARYRHEKSREINLVHTLNGSGLAVGRTLVALMENYQDKDGNIHIPMALRPYLGGIECIECVRQ</sequence>
<comment type="domain">
    <text evidence="12">Consists of two distinct domains, a catalytic core and a N-terminal extension that is involved in tRNA binding.</text>
</comment>
<evidence type="ECO:0000256" key="15">
    <source>
        <dbReference type="SAM" id="MobiDB-lite"/>
    </source>
</evidence>
<dbReference type="NCBIfam" id="TIGR00414">
    <property type="entry name" value="serS"/>
    <property type="match status" value="1"/>
</dbReference>
<comment type="pathway">
    <text evidence="2 12">Aminoacyl-tRNA biosynthesis; selenocysteinyl-tRNA(Sec) biosynthesis; L-seryl-tRNA(Sec) from L-serine and tRNA(Sec): step 1/1.</text>
</comment>
<dbReference type="Pfam" id="PF00587">
    <property type="entry name" value="tRNA-synt_2b"/>
    <property type="match status" value="1"/>
</dbReference>
<keyword evidence="9 12" id="KW-0030">Aminoacyl-tRNA synthetase</keyword>
<dbReference type="Pfam" id="PF02403">
    <property type="entry name" value="Seryl_tRNA_N"/>
    <property type="match status" value="1"/>
</dbReference>
<feature type="binding site" evidence="12 14">
    <location>
        <begin position="349"/>
        <end position="352"/>
    </location>
    <ligand>
        <name>ATP</name>
        <dbReference type="ChEBI" id="CHEBI:30616"/>
    </ligand>
</feature>
<feature type="binding site" evidence="13">
    <location>
        <position position="262"/>
    </location>
    <ligand>
        <name>L-serine</name>
        <dbReference type="ChEBI" id="CHEBI:33384"/>
    </ligand>
</feature>
<dbReference type="SUPFAM" id="SSF55681">
    <property type="entry name" value="Class II aaRS and biotin synthetases"/>
    <property type="match status" value="1"/>
</dbReference>
<name>A0A0W0YDU4_9GAMM</name>
<dbReference type="InterPro" id="IPR002317">
    <property type="entry name" value="Ser-tRNA-ligase_type_1"/>
</dbReference>
<feature type="binding site" evidence="13">
    <location>
        <position position="231"/>
    </location>
    <ligand>
        <name>L-serine</name>
        <dbReference type="ChEBI" id="CHEBI:33384"/>
    </ligand>
</feature>
<evidence type="ECO:0000256" key="10">
    <source>
        <dbReference type="ARBA" id="ARBA00047929"/>
    </source>
</evidence>
<evidence type="ECO:0000256" key="14">
    <source>
        <dbReference type="PIRSR" id="PIRSR001529-2"/>
    </source>
</evidence>
<dbReference type="GO" id="GO:0005524">
    <property type="term" value="F:ATP binding"/>
    <property type="evidence" value="ECO:0007669"/>
    <property type="project" value="UniProtKB-UniRule"/>
</dbReference>
<dbReference type="RefSeq" id="WP_027269684.1">
    <property type="nucleotide sequence ID" value="NZ_CAAAJE010000001.1"/>
</dbReference>
<comment type="subcellular location">
    <subcellularLocation>
        <location evidence="1 12">Cytoplasm</location>
    </subcellularLocation>
</comment>
<dbReference type="InterPro" id="IPR015866">
    <property type="entry name" value="Ser-tRNA-synth_1_N"/>
</dbReference>
<reference evidence="17 18" key="1">
    <citation type="submission" date="2015-11" db="EMBL/GenBank/DDBJ databases">
        <title>Genomic analysis of 38 Legionella species identifies large and diverse effector repertoires.</title>
        <authorList>
            <person name="Burstein D."/>
            <person name="Amaro F."/>
            <person name="Zusman T."/>
            <person name="Lifshitz Z."/>
            <person name="Cohen O."/>
            <person name="Gilbert J.A."/>
            <person name="Pupko T."/>
            <person name="Shuman H.A."/>
            <person name="Segal G."/>
        </authorList>
    </citation>
    <scope>NUCLEOTIDE SEQUENCE [LARGE SCALE GENOMIC DNA]</scope>
    <source>
        <strain evidence="17 18">Mt.St.Helens-4</strain>
    </source>
</reference>
<feature type="binding site" evidence="12">
    <location>
        <position position="385"/>
    </location>
    <ligand>
        <name>L-serine</name>
        <dbReference type="ChEBI" id="CHEBI:33384"/>
    </ligand>
</feature>
<dbReference type="EC" id="6.1.1.11" evidence="12"/>
<dbReference type="InterPro" id="IPR010978">
    <property type="entry name" value="tRNA-bd_arm"/>
</dbReference>
<dbReference type="PRINTS" id="PR00981">
    <property type="entry name" value="TRNASYNTHSER"/>
</dbReference>
<dbReference type="Gene3D" id="3.30.930.10">
    <property type="entry name" value="Bira Bifunctional Protein, Domain 2"/>
    <property type="match status" value="1"/>
</dbReference>
<comment type="caution">
    <text evidence="12">Lacks conserved residue(s) required for the propagation of feature annotation.</text>
</comment>
<evidence type="ECO:0000256" key="8">
    <source>
        <dbReference type="ARBA" id="ARBA00022917"/>
    </source>
</evidence>
<dbReference type="HAMAP" id="MF_00176">
    <property type="entry name" value="Ser_tRNA_synth_type1"/>
    <property type="match status" value="1"/>
</dbReference>
<dbReference type="eggNOG" id="COG0172">
    <property type="taxonomic scope" value="Bacteria"/>
</dbReference>
<dbReference type="PANTHER" id="PTHR43697">
    <property type="entry name" value="SERYL-TRNA SYNTHETASE"/>
    <property type="match status" value="1"/>
</dbReference>
<dbReference type="InterPro" id="IPR006195">
    <property type="entry name" value="aa-tRNA-synth_II"/>
</dbReference>
<evidence type="ECO:0000313" key="18">
    <source>
        <dbReference type="Proteomes" id="UP000054621"/>
    </source>
</evidence>
<dbReference type="UniPathway" id="UPA00906">
    <property type="reaction ID" value="UER00895"/>
</dbReference>
<feature type="region of interest" description="Disordered" evidence="15">
    <location>
        <begin position="44"/>
        <end position="65"/>
    </location>
</feature>
<feature type="binding site" evidence="12 14">
    <location>
        <begin position="262"/>
        <end position="264"/>
    </location>
    <ligand>
        <name>ATP</name>
        <dbReference type="ChEBI" id="CHEBI:30616"/>
    </ligand>
</feature>
<keyword evidence="5 12" id="KW-0436">Ligase</keyword>
<dbReference type="InterPro" id="IPR002314">
    <property type="entry name" value="aa-tRNA-synt_IIb"/>
</dbReference>
<dbReference type="InterPro" id="IPR042103">
    <property type="entry name" value="SerRS_1_N_sf"/>
</dbReference>
<dbReference type="AlphaFoldDB" id="A0A0W0YDU4"/>
<evidence type="ECO:0000313" key="17">
    <source>
        <dbReference type="EMBL" id="KTD54946.1"/>
    </source>
</evidence>
<keyword evidence="6 12" id="KW-0547">Nucleotide-binding</keyword>
<keyword evidence="8 12" id="KW-0648">Protein biosynthesis</keyword>
<dbReference type="GO" id="GO:0016260">
    <property type="term" value="P:selenocysteine biosynthetic process"/>
    <property type="evidence" value="ECO:0007669"/>
    <property type="project" value="UniProtKB-UniRule"/>
</dbReference>
<evidence type="ECO:0000256" key="12">
    <source>
        <dbReference type="HAMAP-Rule" id="MF_00176"/>
    </source>
</evidence>
<dbReference type="SUPFAM" id="SSF46589">
    <property type="entry name" value="tRNA-binding arm"/>
    <property type="match status" value="1"/>
</dbReference>
<dbReference type="InterPro" id="IPR033729">
    <property type="entry name" value="SerRS_core"/>
</dbReference>
<comment type="caution">
    <text evidence="17">The sequence shown here is derived from an EMBL/GenBank/DDBJ whole genome shotgun (WGS) entry which is preliminary data.</text>
</comment>
<dbReference type="Gene3D" id="1.10.287.40">
    <property type="entry name" value="Serine-tRNA synthetase, tRNA binding domain"/>
    <property type="match status" value="1"/>
</dbReference>
<keyword evidence="4 12" id="KW-0963">Cytoplasm</keyword>
<dbReference type="GO" id="GO:0006434">
    <property type="term" value="P:seryl-tRNA aminoacylation"/>
    <property type="evidence" value="ECO:0007669"/>
    <property type="project" value="UniProtKB-UniRule"/>
</dbReference>
<evidence type="ECO:0000256" key="11">
    <source>
        <dbReference type="ARBA" id="ARBA00048823"/>
    </source>
</evidence>
<evidence type="ECO:0000256" key="4">
    <source>
        <dbReference type="ARBA" id="ARBA00022490"/>
    </source>
</evidence>
<dbReference type="InterPro" id="IPR045864">
    <property type="entry name" value="aa-tRNA-synth_II/BPL/LPL"/>
</dbReference>
<evidence type="ECO:0000259" key="16">
    <source>
        <dbReference type="PROSITE" id="PS50862"/>
    </source>
</evidence>
<organism evidence="17 18">
    <name type="scientific">Legionella sainthelensi</name>
    <dbReference type="NCBI Taxonomy" id="28087"/>
    <lineage>
        <taxon>Bacteria</taxon>
        <taxon>Pseudomonadati</taxon>
        <taxon>Pseudomonadota</taxon>
        <taxon>Gammaproteobacteria</taxon>
        <taxon>Legionellales</taxon>
        <taxon>Legionellaceae</taxon>
        <taxon>Legionella</taxon>
    </lineage>
</organism>
<dbReference type="GO" id="GO:0005737">
    <property type="term" value="C:cytoplasm"/>
    <property type="evidence" value="ECO:0007669"/>
    <property type="project" value="UniProtKB-SubCell"/>
</dbReference>
<feature type="binding site" evidence="12 13">
    <location>
        <position position="285"/>
    </location>
    <ligand>
        <name>L-serine</name>
        <dbReference type="ChEBI" id="CHEBI:33384"/>
    </ligand>
</feature>
<dbReference type="OrthoDB" id="9804647at2"/>
<gene>
    <name evidence="12 17" type="primary">serS</name>
    <name evidence="17" type="ORF">Lsai_2538</name>
</gene>
<evidence type="ECO:0000256" key="9">
    <source>
        <dbReference type="ARBA" id="ARBA00023146"/>
    </source>
</evidence>
<dbReference type="PANTHER" id="PTHR43697:SF1">
    <property type="entry name" value="SERINE--TRNA LIGASE"/>
    <property type="match status" value="1"/>
</dbReference>
<protein>
    <recommendedName>
        <fullName evidence="12">Serine--tRNA ligase</fullName>
        <ecNumber evidence="12">6.1.1.11</ecNumber>
    </recommendedName>
    <alternativeName>
        <fullName evidence="12">Seryl-tRNA synthetase</fullName>
        <shortName evidence="12">SerRS</shortName>
    </alternativeName>
    <alternativeName>
        <fullName evidence="12">Seryl-tRNA(Ser/Sec) synthetase</fullName>
    </alternativeName>
</protein>